<dbReference type="Proteomes" id="UP000020077">
    <property type="component" value="Unassembled WGS sequence"/>
</dbReference>
<sequence>MQPFVVDEFRHALPPRLARTPAAAQQVAVGDDVGPVVLTRVVHADQHLRPAPQHREHFQRLLRQARNTEHHHPARQVGGTFILRPVRGATQEGCVHACPPGIRCRRVRTRAAGPAGPCLHVGQQGAPERCLPAMSVRQWLFASAGVDQDILARLPGCQPVGAIHLILIEEVGEALGKLEALAPIAVPVEETEQRRVLRIVHHFRQQAHQTPEQPRFVERRTLRHRRSSEQCAIHPPQKARRQRNFECRSDPAAPCCLTLPRIGSERQLEPLRNAIALHQDDLVLERRQRIAFHPFDDQLAQHLRLIAMHEHQARRQGWEGQVGLRGSVG</sequence>
<name>A0A080LZW7_9PROT</name>
<evidence type="ECO:0000313" key="1">
    <source>
        <dbReference type="EMBL" id="KFB74411.1"/>
    </source>
</evidence>
<evidence type="ECO:0000313" key="2">
    <source>
        <dbReference type="Proteomes" id="UP000020077"/>
    </source>
</evidence>
<accession>A0A080LZW7</accession>
<comment type="caution">
    <text evidence="1">The sequence shown here is derived from an EMBL/GenBank/DDBJ whole genome shotgun (WGS) entry which is preliminary data.</text>
</comment>
<gene>
    <name evidence="1" type="ORF">AW09_000285</name>
</gene>
<protein>
    <submittedName>
        <fullName evidence="1">Uncharacterized protein</fullName>
    </submittedName>
</protein>
<dbReference type="EMBL" id="JDVG02000041">
    <property type="protein sequence ID" value="KFB74411.1"/>
    <property type="molecule type" value="Genomic_DNA"/>
</dbReference>
<dbReference type="AlphaFoldDB" id="A0A080LZW7"/>
<proteinExistence type="predicted"/>
<reference evidence="1 2" key="1">
    <citation type="submission" date="2014-02" db="EMBL/GenBank/DDBJ databases">
        <title>Expanding our view of genomic diversity in Candidatus Accumulibacter clades.</title>
        <authorList>
            <person name="Skennerton C.T."/>
            <person name="Barr J.J."/>
            <person name="Slater F.R."/>
            <person name="Bond P.L."/>
            <person name="Tyson G.W."/>
        </authorList>
    </citation>
    <scope>NUCLEOTIDE SEQUENCE [LARGE SCALE GENOMIC DNA]</scope>
    <source>
        <strain evidence="2">BA-91</strain>
    </source>
</reference>
<organism evidence="1 2">
    <name type="scientific">Candidatus Accumulibacter phosphatis</name>
    <dbReference type="NCBI Taxonomy" id="327160"/>
    <lineage>
        <taxon>Bacteria</taxon>
        <taxon>Pseudomonadati</taxon>
        <taxon>Pseudomonadota</taxon>
        <taxon>Betaproteobacteria</taxon>
        <taxon>Candidatus Accumulibacter</taxon>
    </lineage>
</organism>